<comment type="caution">
    <text evidence="1">The sequence shown here is derived from an EMBL/GenBank/DDBJ whole genome shotgun (WGS) entry which is preliminary data.</text>
</comment>
<dbReference type="AlphaFoldDB" id="M3BRW9"/>
<dbReference type="EMBL" id="AORZ01000002">
    <property type="protein sequence ID" value="EMF02420.1"/>
    <property type="molecule type" value="Genomic_DNA"/>
</dbReference>
<accession>M3BRW9</accession>
<evidence type="ECO:0008006" key="3">
    <source>
        <dbReference type="Google" id="ProtNLM"/>
    </source>
</evidence>
<protein>
    <recommendedName>
        <fullName evidence="3">4-oxalocrotonate tautomerase domain-containing protein</fullName>
    </recommendedName>
</protein>
<evidence type="ECO:0000313" key="2">
    <source>
        <dbReference type="Proteomes" id="UP000011740"/>
    </source>
</evidence>
<proteinExistence type="predicted"/>
<sequence length="65" mass="7192">MMKATPRASFVVGIESGLSDEKADEIVKIVQAIVKGMADSPVKISFQRHFTYQDERPTGPFSVSY</sequence>
<name>M3BRW9_STRM1</name>
<organism evidence="1 2">
    <name type="scientific">Streptomyces mobaraensis (strain ATCC 29032 / DSM 40847 / JCM 4168 / NBRC 13819 / NCIMB 11159 / IPCR 16-22)</name>
    <dbReference type="NCBI Taxonomy" id="1223523"/>
    <lineage>
        <taxon>Bacteria</taxon>
        <taxon>Bacillati</taxon>
        <taxon>Actinomycetota</taxon>
        <taxon>Actinomycetes</taxon>
        <taxon>Kitasatosporales</taxon>
        <taxon>Streptomycetaceae</taxon>
        <taxon>Streptomyces</taxon>
    </lineage>
</organism>
<evidence type="ECO:0000313" key="1">
    <source>
        <dbReference type="EMBL" id="EMF02420.1"/>
    </source>
</evidence>
<dbReference type="Proteomes" id="UP000011740">
    <property type="component" value="Unassembled WGS sequence"/>
</dbReference>
<dbReference type="RefSeq" id="WP_004938054.1">
    <property type="nucleotide sequence ID" value="NZ_AORZ01000002.1"/>
</dbReference>
<gene>
    <name evidence="1" type="ORF">H340_01199</name>
</gene>
<dbReference type="PATRIC" id="fig|1223523.3.peg.249"/>
<reference evidence="1 2" key="1">
    <citation type="journal article" date="2013" name="Genome Announc.">
        <title>Whole-Genome Shotgun Assembly and Analysis of the Genome of Streptomyces mobaraensis DSM 40847, a Strain for Industrial Production of Microbial Transglutaminase.</title>
        <authorList>
            <person name="Yang H."/>
            <person name="He T."/>
            <person name="Wu W."/>
            <person name="Zhu W."/>
            <person name="Lu B."/>
            <person name="Sun W."/>
        </authorList>
    </citation>
    <scope>NUCLEOTIDE SEQUENCE [LARGE SCALE GENOMIC DNA]</scope>
    <source>
        <strain evidence="1 2">DSM 40847</strain>
    </source>
</reference>